<sequence length="311" mass="33022">MSQHGKVYNPPGSEQFAAQTRARLDTIRTHLETAPRTGKLKGKTCVITGAGSLKGIGRSTALLFAHEGAAHIYLLDFVPDNLPELKETIRRRYPDVKVTTLQADAADETAISSVCEQALKEEGRLDIFFANAGIASATLLHDITSEEFMQTIRVNSLSAFLAVKHASLAMMKANAERGKPYGGGSIVLVASVAGIRSGAGPLHYSASKAAVNSIAQTSSYQLARTDVRVNSLCPGIIETGMTKGQFDYARGRGTEHKIGQLNPLGRYGIPQEIANAVLFLASDDSSYINGQNICVDGGLSASHPVIPGKLA</sequence>
<accession>A0A9P6HQ47</accession>
<name>A0A9P6HQ47_9AGAM</name>
<evidence type="ECO:0000313" key="2">
    <source>
        <dbReference type="EMBL" id="KAF9792714.1"/>
    </source>
</evidence>
<dbReference type="InterPro" id="IPR002347">
    <property type="entry name" value="SDR_fam"/>
</dbReference>
<dbReference type="PRINTS" id="PR00080">
    <property type="entry name" value="SDRFAMILY"/>
</dbReference>
<dbReference type="PANTHER" id="PTHR42760:SF132">
    <property type="entry name" value="SHORT-CHAIN DEHYDROGENASE_REDUCTASE FAMILY PROTEIN"/>
    <property type="match status" value="1"/>
</dbReference>
<comment type="caution">
    <text evidence="2">The sequence shown here is derived from an EMBL/GenBank/DDBJ whole genome shotgun (WGS) entry which is preliminary data.</text>
</comment>
<reference evidence="2" key="1">
    <citation type="journal article" date="2020" name="Nat. Commun.">
        <title>Large-scale genome sequencing of mycorrhizal fungi provides insights into the early evolution of symbiotic traits.</title>
        <authorList>
            <person name="Miyauchi S."/>
            <person name="Kiss E."/>
            <person name="Kuo A."/>
            <person name="Drula E."/>
            <person name="Kohler A."/>
            <person name="Sanchez-Garcia M."/>
            <person name="Morin E."/>
            <person name="Andreopoulos B."/>
            <person name="Barry K.W."/>
            <person name="Bonito G."/>
            <person name="Buee M."/>
            <person name="Carver A."/>
            <person name="Chen C."/>
            <person name="Cichocki N."/>
            <person name="Clum A."/>
            <person name="Culley D."/>
            <person name="Crous P.W."/>
            <person name="Fauchery L."/>
            <person name="Girlanda M."/>
            <person name="Hayes R.D."/>
            <person name="Keri Z."/>
            <person name="LaButti K."/>
            <person name="Lipzen A."/>
            <person name="Lombard V."/>
            <person name="Magnuson J."/>
            <person name="Maillard F."/>
            <person name="Murat C."/>
            <person name="Nolan M."/>
            <person name="Ohm R.A."/>
            <person name="Pangilinan J."/>
            <person name="Pereira M.F."/>
            <person name="Perotto S."/>
            <person name="Peter M."/>
            <person name="Pfister S."/>
            <person name="Riley R."/>
            <person name="Sitrit Y."/>
            <person name="Stielow J.B."/>
            <person name="Szollosi G."/>
            <person name="Zifcakova L."/>
            <person name="Stursova M."/>
            <person name="Spatafora J.W."/>
            <person name="Tedersoo L."/>
            <person name="Vaario L.M."/>
            <person name="Yamada A."/>
            <person name="Yan M."/>
            <person name="Wang P."/>
            <person name="Xu J."/>
            <person name="Bruns T."/>
            <person name="Baldrian P."/>
            <person name="Vilgalys R."/>
            <person name="Dunand C."/>
            <person name="Henrissat B."/>
            <person name="Grigoriev I.V."/>
            <person name="Hibbett D."/>
            <person name="Nagy L.G."/>
            <person name="Martin F.M."/>
        </authorList>
    </citation>
    <scope>NUCLEOTIDE SEQUENCE</scope>
    <source>
        <strain evidence="2">UH-Tt-Lm1</strain>
    </source>
</reference>
<dbReference type="EMBL" id="WIUZ02000001">
    <property type="protein sequence ID" value="KAF9792714.1"/>
    <property type="molecule type" value="Genomic_DNA"/>
</dbReference>
<dbReference type="Pfam" id="PF13561">
    <property type="entry name" value="adh_short_C2"/>
    <property type="match status" value="1"/>
</dbReference>
<dbReference type="OrthoDB" id="4131217at2759"/>
<dbReference type="PANTHER" id="PTHR42760">
    <property type="entry name" value="SHORT-CHAIN DEHYDROGENASES/REDUCTASES FAMILY MEMBER"/>
    <property type="match status" value="1"/>
</dbReference>
<organism evidence="2 3">
    <name type="scientific">Thelephora terrestris</name>
    <dbReference type="NCBI Taxonomy" id="56493"/>
    <lineage>
        <taxon>Eukaryota</taxon>
        <taxon>Fungi</taxon>
        <taxon>Dikarya</taxon>
        <taxon>Basidiomycota</taxon>
        <taxon>Agaricomycotina</taxon>
        <taxon>Agaricomycetes</taxon>
        <taxon>Thelephorales</taxon>
        <taxon>Thelephoraceae</taxon>
        <taxon>Thelephora</taxon>
    </lineage>
</organism>
<dbReference type="AlphaFoldDB" id="A0A9P6HQ47"/>
<comment type="similarity">
    <text evidence="1">Belongs to the short-chain dehydrogenases/reductases (SDR) family.</text>
</comment>
<evidence type="ECO:0000256" key="1">
    <source>
        <dbReference type="ARBA" id="ARBA00006484"/>
    </source>
</evidence>
<dbReference type="InterPro" id="IPR036291">
    <property type="entry name" value="NAD(P)-bd_dom_sf"/>
</dbReference>
<dbReference type="SUPFAM" id="SSF51735">
    <property type="entry name" value="NAD(P)-binding Rossmann-fold domains"/>
    <property type="match status" value="1"/>
</dbReference>
<dbReference type="CDD" id="cd05233">
    <property type="entry name" value="SDR_c"/>
    <property type="match status" value="1"/>
</dbReference>
<dbReference type="FunFam" id="3.40.50.720:FF:000084">
    <property type="entry name" value="Short-chain dehydrogenase reductase"/>
    <property type="match status" value="1"/>
</dbReference>
<dbReference type="GO" id="GO:0016616">
    <property type="term" value="F:oxidoreductase activity, acting on the CH-OH group of donors, NAD or NADP as acceptor"/>
    <property type="evidence" value="ECO:0007669"/>
    <property type="project" value="TreeGrafter"/>
</dbReference>
<gene>
    <name evidence="2" type="ORF">BJ322DRAFT_69002</name>
</gene>
<evidence type="ECO:0000313" key="3">
    <source>
        <dbReference type="Proteomes" id="UP000736335"/>
    </source>
</evidence>
<reference evidence="2" key="2">
    <citation type="submission" date="2020-11" db="EMBL/GenBank/DDBJ databases">
        <authorList>
            <consortium name="DOE Joint Genome Institute"/>
            <person name="Kuo A."/>
            <person name="Miyauchi S."/>
            <person name="Kiss E."/>
            <person name="Drula E."/>
            <person name="Kohler A."/>
            <person name="Sanchez-Garcia M."/>
            <person name="Andreopoulos B."/>
            <person name="Barry K.W."/>
            <person name="Bonito G."/>
            <person name="Buee M."/>
            <person name="Carver A."/>
            <person name="Chen C."/>
            <person name="Cichocki N."/>
            <person name="Clum A."/>
            <person name="Culley D."/>
            <person name="Crous P.W."/>
            <person name="Fauchery L."/>
            <person name="Girlanda M."/>
            <person name="Hayes R."/>
            <person name="Keri Z."/>
            <person name="Labutti K."/>
            <person name="Lipzen A."/>
            <person name="Lombard V."/>
            <person name="Magnuson J."/>
            <person name="Maillard F."/>
            <person name="Morin E."/>
            <person name="Murat C."/>
            <person name="Nolan M."/>
            <person name="Ohm R."/>
            <person name="Pangilinan J."/>
            <person name="Pereira M."/>
            <person name="Perotto S."/>
            <person name="Peter M."/>
            <person name="Riley R."/>
            <person name="Sitrit Y."/>
            <person name="Stielow B."/>
            <person name="Szollosi G."/>
            <person name="Zifcakova L."/>
            <person name="Stursova M."/>
            <person name="Spatafora J.W."/>
            <person name="Tedersoo L."/>
            <person name="Vaario L.-M."/>
            <person name="Yamada A."/>
            <person name="Yan M."/>
            <person name="Wang P."/>
            <person name="Xu J."/>
            <person name="Bruns T."/>
            <person name="Baldrian P."/>
            <person name="Vilgalys R."/>
            <person name="Henrissat B."/>
            <person name="Grigoriev I.V."/>
            <person name="Hibbett D."/>
            <person name="Nagy L.G."/>
            <person name="Martin F.M."/>
        </authorList>
    </citation>
    <scope>NUCLEOTIDE SEQUENCE</scope>
    <source>
        <strain evidence="2">UH-Tt-Lm1</strain>
    </source>
</reference>
<keyword evidence="3" id="KW-1185">Reference proteome</keyword>
<protein>
    <recommendedName>
        <fullName evidence="4">NAD(P)-binding protein</fullName>
    </recommendedName>
</protein>
<dbReference type="PRINTS" id="PR00081">
    <property type="entry name" value="GDHRDH"/>
</dbReference>
<dbReference type="Proteomes" id="UP000736335">
    <property type="component" value="Unassembled WGS sequence"/>
</dbReference>
<proteinExistence type="inferred from homology"/>
<evidence type="ECO:0008006" key="4">
    <source>
        <dbReference type="Google" id="ProtNLM"/>
    </source>
</evidence>
<dbReference type="Gene3D" id="3.40.50.720">
    <property type="entry name" value="NAD(P)-binding Rossmann-like Domain"/>
    <property type="match status" value="1"/>
</dbReference>